<evidence type="ECO:0000256" key="2">
    <source>
        <dbReference type="SAM" id="MobiDB-lite"/>
    </source>
</evidence>
<dbReference type="RefSeq" id="WP_187626382.1">
    <property type="nucleotide sequence ID" value="NZ_VTOZ01000033.1"/>
</dbReference>
<dbReference type="AlphaFoldDB" id="A0A5D6WKX6"/>
<protein>
    <recommendedName>
        <fullName evidence="3">Teneurin-like YD-shell domain-containing protein</fullName>
    </recommendedName>
</protein>
<dbReference type="InterPro" id="IPR022385">
    <property type="entry name" value="Rhs_assc_core"/>
</dbReference>
<dbReference type="NCBIfam" id="TIGR01643">
    <property type="entry name" value="YD_repeat_2x"/>
    <property type="match status" value="3"/>
</dbReference>
<comment type="caution">
    <text evidence="4">The sequence shown here is derived from an EMBL/GenBank/DDBJ whole genome shotgun (WGS) entry which is preliminary data.</text>
</comment>
<dbReference type="InterPro" id="IPR031325">
    <property type="entry name" value="RHS_repeat"/>
</dbReference>
<proteinExistence type="predicted"/>
<dbReference type="InterPro" id="IPR056823">
    <property type="entry name" value="TEN-like_YD-shell"/>
</dbReference>
<feature type="compositionally biased region" description="Basic and acidic residues" evidence="2">
    <location>
        <begin position="698"/>
        <end position="715"/>
    </location>
</feature>
<dbReference type="Pfam" id="PF05593">
    <property type="entry name" value="RHS_repeat"/>
    <property type="match status" value="1"/>
</dbReference>
<keyword evidence="5" id="KW-1185">Reference proteome</keyword>
<dbReference type="InterPro" id="IPR006530">
    <property type="entry name" value="YD"/>
</dbReference>
<gene>
    <name evidence="4" type="ORF">FZ041_12690</name>
</gene>
<evidence type="ECO:0000313" key="5">
    <source>
        <dbReference type="Proteomes" id="UP000322783"/>
    </source>
</evidence>
<feature type="region of interest" description="Disordered" evidence="2">
    <location>
        <begin position="656"/>
        <end position="729"/>
    </location>
</feature>
<evidence type="ECO:0000259" key="3">
    <source>
        <dbReference type="Pfam" id="PF25023"/>
    </source>
</evidence>
<dbReference type="Proteomes" id="UP000322783">
    <property type="component" value="Unassembled WGS sequence"/>
</dbReference>
<organism evidence="4 5">
    <name type="scientific">Selenomonas caprae</name>
    <dbReference type="NCBI Taxonomy" id="2606905"/>
    <lineage>
        <taxon>Bacteria</taxon>
        <taxon>Bacillati</taxon>
        <taxon>Bacillota</taxon>
        <taxon>Negativicutes</taxon>
        <taxon>Selenomonadales</taxon>
        <taxon>Selenomonadaceae</taxon>
        <taxon>Selenomonas</taxon>
    </lineage>
</organism>
<dbReference type="SUPFAM" id="SSF69304">
    <property type="entry name" value="Tricorn protease N-terminal domain"/>
    <property type="match status" value="1"/>
</dbReference>
<keyword evidence="1" id="KW-0677">Repeat</keyword>
<feature type="domain" description="Teneurin-like YD-shell" evidence="3">
    <location>
        <begin position="86"/>
        <end position="229"/>
    </location>
</feature>
<dbReference type="PANTHER" id="PTHR32305:SF15">
    <property type="entry name" value="PROTEIN RHSA-RELATED"/>
    <property type="match status" value="1"/>
</dbReference>
<name>A0A5D6WKX6_9FIRM</name>
<reference evidence="4 5" key="1">
    <citation type="submission" date="2019-08" db="EMBL/GenBank/DDBJ databases">
        <title>Selenomonas sp. mPRGC5 and Selenomonas sp. mPRGC8 isolated from ruminal fluid of dairy goat (Capra hircus).</title>
        <authorList>
            <person name="Poothong S."/>
            <person name="Nuengjamnong C."/>
            <person name="Tanasupawat S."/>
        </authorList>
    </citation>
    <scope>NUCLEOTIDE SEQUENCE [LARGE SCALE GENOMIC DNA]</scope>
    <source>
        <strain evidence="5">mPRGC8</strain>
    </source>
</reference>
<evidence type="ECO:0000256" key="1">
    <source>
        <dbReference type="ARBA" id="ARBA00022737"/>
    </source>
</evidence>
<dbReference type="PANTHER" id="PTHR32305">
    <property type="match status" value="1"/>
</dbReference>
<evidence type="ECO:0000313" key="4">
    <source>
        <dbReference type="EMBL" id="TYZ27074.1"/>
    </source>
</evidence>
<dbReference type="Pfam" id="PF25023">
    <property type="entry name" value="TEN_YD-shell"/>
    <property type="match status" value="2"/>
</dbReference>
<dbReference type="EMBL" id="VTOZ01000033">
    <property type="protein sequence ID" value="TYZ27074.1"/>
    <property type="molecule type" value="Genomic_DNA"/>
</dbReference>
<dbReference type="Gene3D" id="2.180.10.10">
    <property type="entry name" value="RHS repeat-associated core"/>
    <property type="match status" value="2"/>
</dbReference>
<accession>A0A5D6WKX6</accession>
<sequence>MLPVAYDCAGRRIKVETAGGSGSAYEYTAAGWQARLATNGGASQVYHYDAQGNVTGIVDGNGNETSYVLDSWGRITEIRKADGSKENYAYDFAGNITEAVDGNGNKRSYAYDDNNQLKTITYPDGSQEQYLFTADGKLIQFQDRNGITNEYQWNVYGSLIERKAGNLRNSYEYAPNGQLIAAIAGGMDYRYTYDRDGLLLNKKASGKTLLAYTYDELGRKISQTDITGRQVSYRFDKSNQLVDICNELDQSIVKFTRDADGAIQKITHANGMWQDIAYDADKNITSLTVATPDKILAQNTYRYDGNGQRIEKSELAGKTLYTYDSLNRLAQAEYPTYTEQFTYDNAGNRLTRTAKDIEEQYIYDVNNRLTKRKVNGQVETYRYDNAGNLLQDSSNTYEYDAFRRTSKVTTKAGITQINRYDAEGLRYEMEENGKLVQFIFNENKEVIAEETEGNITRLIRSSDLWARESEPEKTWYHYASDEQGSTIFLTDAEGKVKNRYTYDAFGNTIEAEEQIPNRYQYTGQQLDPLTQQYYLRTRFYNPAIARFTQEDEYHGDGLNLYAYCANDPVDYYDPSGYSCDGLKDPVKNDKVVRNWKGEEVKIPEGHKMSPRDPDMSREPIFEKGPFSSEEREEFLQGNSARTHLAPHHRHQIPVRDGGVIDEIPGPGHPKGNQHTAGTPNRHPGKSIFNSEPKGNQLRKKEISDHWKEKGKRLVKDEEEDVWFDPGPKK</sequence>
<dbReference type="InterPro" id="IPR050708">
    <property type="entry name" value="T6SS_VgrG/RHS"/>
</dbReference>
<feature type="domain" description="Teneurin-like YD-shell" evidence="3">
    <location>
        <begin position="318"/>
        <end position="569"/>
    </location>
</feature>
<dbReference type="NCBIfam" id="TIGR03696">
    <property type="entry name" value="Rhs_assc_core"/>
    <property type="match status" value="1"/>
</dbReference>